<sequence>MSQARRWGAALAVAVCCALAACGATPPKYSKNGAAPAITAPDVSDQDIVDAYYYLLGRALILKQEHADLDEGGFKWNKIVHRQPGGVNWANPNLDVVYSEAWIGVDEKTCDILQLPKIKGRYYTFQLLNGWGETVANINERTFPDHPYGKFAICLKGSGVTVARGVPRIDLPSKTARALARIELGSTPSEAIRLQHEIVLRRSEPISPDNPPEIPAFDDKGLPGVELFDSADAMLAGEPDINSGMDAIRRTLDKVRALSTSGASGRARVANVVDEQAVPALPSLLASMGASQNGWSHPRRAGTYGDDYMTRTLVNYAGIWANTRDEVVYFTAQHLDGSTSYTMTFPASALPKSKARYFWSVVAVDAKTFRVLPTPTRRYLLNKESHVKYDEDGSLTLAFGPKRPSDVPATNWLPTVEAVDYNLTFRFYGPAADVANGKYFPPALNK</sequence>
<dbReference type="Pfam" id="PF06863">
    <property type="entry name" value="DUF1254"/>
    <property type="match status" value="1"/>
</dbReference>
<name>A0A494XUY0_9BURK</name>
<dbReference type="Pfam" id="PF06742">
    <property type="entry name" value="DUF1214"/>
    <property type="match status" value="1"/>
</dbReference>
<evidence type="ECO:0000313" key="5">
    <source>
        <dbReference type="Proteomes" id="UP000270342"/>
    </source>
</evidence>
<organism evidence="4 5">
    <name type="scientific">Pararobbsia silviterrae</name>
    <dbReference type="NCBI Taxonomy" id="1792498"/>
    <lineage>
        <taxon>Bacteria</taxon>
        <taxon>Pseudomonadati</taxon>
        <taxon>Pseudomonadota</taxon>
        <taxon>Betaproteobacteria</taxon>
        <taxon>Burkholderiales</taxon>
        <taxon>Burkholderiaceae</taxon>
        <taxon>Pararobbsia</taxon>
    </lineage>
</organism>
<reference evidence="4 5" key="1">
    <citation type="submission" date="2018-10" db="EMBL/GenBank/DDBJ databases">
        <title>Robbsia sp. DHC34, isolated from soil.</title>
        <authorList>
            <person name="Gao Z.-H."/>
            <person name="Qiu L.-H."/>
        </authorList>
    </citation>
    <scope>NUCLEOTIDE SEQUENCE [LARGE SCALE GENOMIC DNA]</scope>
    <source>
        <strain evidence="4 5">DHC34</strain>
    </source>
</reference>
<comment type="caution">
    <text evidence="4">The sequence shown here is derived from an EMBL/GenBank/DDBJ whole genome shotgun (WGS) entry which is preliminary data.</text>
</comment>
<dbReference type="EMBL" id="RBZU01000007">
    <property type="protein sequence ID" value="RKP53511.1"/>
    <property type="molecule type" value="Genomic_DNA"/>
</dbReference>
<dbReference type="PROSITE" id="PS51257">
    <property type="entry name" value="PROKAR_LIPOPROTEIN"/>
    <property type="match status" value="1"/>
</dbReference>
<keyword evidence="1" id="KW-0732">Signal</keyword>
<dbReference type="Proteomes" id="UP000270342">
    <property type="component" value="Unassembled WGS sequence"/>
</dbReference>
<dbReference type="PANTHER" id="PTHR36509">
    <property type="entry name" value="BLL3101 PROTEIN"/>
    <property type="match status" value="1"/>
</dbReference>
<protein>
    <submittedName>
        <fullName evidence="4">DUF1254 domain-containing protein</fullName>
    </submittedName>
</protein>
<evidence type="ECO:0000313" key="4">
    <source>
        <dbReference type="EMBL" id="RKP53511.1"/>
    </source>
</evidence>
<proteinExistence type="predicted"/>
<keyword evidence="5" id="KW-1185">Reference proteome</keyword>
<gene>
    <name evidence="4" type="ORF">D7S86_17125</name>
</gene>
<dbReference type="InterPro" id="IPR037050">
    <property type="entry name" value="DUF1254_sf"/>
</dbReference>
<feature type="signal peptide" evidence="1">
    <location>
        <begin position="1"/>
        <end position="20"/>
    </location>
</feature>
<feature type="domain" description="DUF1214" evidence="2">
    <location>
        <begin position="333"/>
        <end position="431"/>
    </location>
</feature>
<dbReference type="InterPro" id="IPR010679">
    <property type="entry name" value="DUF1254"/>
</dbReference>
<dbReference type="InterPro" id="IPR037049">
    <property type="entry name" value="DUF1214_C_sf"/>
</dbReference>
<dbReference type="Gene3D" id="2.60.40.1610">
    <property type="entry name" value="Domain of unknown function DUF1254"/>
    <property type="match status" value="1"/>
</dbReference>
<dbReference type="InterPro" id="IPR010621">
    <property type="entry name" value="DUF1214"/>
</dbReference>
<evidence type="ECO:0000256" key="1">
    <source>
        <dbReference type="SAM" id="SignalP"/>
    </source>
</evidence>
<dbReference type="PANTHER" id="PTHR36509:SF2">
    <property type="entry name" value="BLL3101 PROTEIN"/>
    <property type="match status" value="1"/>
</dbReference>
<dbReference type="OrthoDB" id="272779at2"/>
<dbReference type="AlphaFoldDB" id="A0A494XUY0"/>
<feature type="chain" id="PRO_5019853303" evidence="1">
    <location>
        <begin position="21"/>
        <end position="446"/>
    </location>
</feature>
<evidence type="ECO:0000259" key="3">
    <source>
        <dbReference type="Pfam" id="PF06863"/>
    </source>
</evidence>
<dbReference type="Gene3D" id="2.60.120.600">
    <property type="entry name" value="Domain of unknown function DUF1214, C-terminal domain"/>
    <property type="match status" value="1"/>
</dbReference>
<dbReference type="SUPFAM" id="SSF160935">
    <property type="entry name" value="VPA0735-like"/>
    <property type="match status" value="1"/>
</dbReference>
<evidence type="ECO:0000259" key="2">
    <source>
        <dbReference type="Pfam" id="PF06742"/>
    </source>
</evidence>
<accession>A0A494XUY0</accession>
<feature type="domain" description="DUF1254" evidence="3">
    <location>
        <begin position="81"/>
        <end position="190"/>
    </location>
</feature>